<accession>A0A2T2WWW3</accession>
<gene>
    <name evidence="1" type="ORF">C7B43_13155</name>
</gene>
<dbReference type="Proteomes" id="UP000242699">
    <property type="component" value="Unassembled WGS sequence"/>
</dbReference>
<dbReference type="InterPro" id="IPR007804">
    <property type="entry name" value="GvpG"/>
</dbReference>
<evidence type="ECO:0000313" key="2">
    <source>
        <dbReference type="Proteomes" id="UP000242699"/>
    </source>
</evidence>
<dbReference type="AlphaFoldDB" id="A0A2T2WWW3"/>
<evidence type="ECO:0000313" key="1">
    <source>
        <dbReference type="EMBL" id="PSR26721.1"/>
    </source>
</evidence>
<reference evidence="1 2" key="1">
    <citation type="journal article" date="2014" name="BMC Genomics">
        <title>Comparison of environmental and isolate Sulfobacillus genomes reveals diverse carbon, sulfur, nitrogen, and hydrogen metabolisms.</title>
        <authorList>
            <person name="Justice N.B."/>
            <person name="Norman A."/>
            <person name="Brown C.T."/>
            <person name="Singh A."/>
            <person name="Thomas B.C."/>
            <person name="Banfield J.F."/>
        </authorList>
    </citation>
    <scope>NUCLEOTIDE SEQUENCE [LARGE SCALE GENOMIC DNA]</scope>
    <source>
        <strain evidence="1">AMDSBA1</strain>
    </source>
</reference>
<organism evidence="1 2">
    <name type="scientific">Sulfobacillus benefaciens</name>
    <dbReference type="NCBI Taxonomy" id="453960"/>
    <lineage>
        <taxon>Bacteria</taxon>
        <taxon>Bacillati</taxon>
        <taxon>Bacillota</taxon>
        <taxon>Clostridia</taxon>
        <taxon>Eubacteriales</taxon>
        <taxon>Clostridiales Family XVII. Incertae Sedis</taxon>
        <taxon>Sulfobacillus</taxon>
    </lineage>
</organism>
<dbReference type="EMBL" id="PXYT01000033">
    <property type="protein sequence ID" value="PSR26721.1"/>
    <property type="molecule type" value="Genomic_DNA"/>
</dbReference>
<sequence length="92" mass="10498">MENVHLSFWDILFLPISLPIKSIGWTLAYLQDEAEKEDGGQEGMWASLLELEVLRDIGKVSENEYQERRQKLLAAGNETSKIELTGDTEDDE</sequence>
<comment type="caution">
    <text evidence="1">The sequence shown here is derived from an EMBL/GenBank/DDBJ whole genome shotgun (WGS) entry which is preliminary data.</text>
</comment>
<name>A0A2T2WWW3_9FIRM</name>
<dbReference type="Pfam" id="PF05120">
    <property type="entry name" value="GvpG"/>
    <property type="match status" value="1"/>
</dbReference>
<proteinExistence type="predicted"/>
<protein>
    <recommendedName>
        <fullName evidence="3">SHOCT domain-containing protein</fullName>
    </recommendedName>
</protein>
<evidence type="ECO:0008006" key="3">
    <source>
        <dbReference type="Google" id="ProtNLM"/>
    </source>
</evidence>